<reference evidence="2 3" key="1">
    <citation type="submission" date="2020-06" db="EMBL/GenBank/DDBJ databases">
        <title>The yeast mating-type switching endonuclease HO is a domesticated member of an unorthodox homing genetic element family.</title>
        <authorList>
            <person name="Coughlan A.Y."/>
            <person name="Lombardi L."/>
            <person name="Braun-Galleani S."/>
            <person name="Martos A.R."/>
            <person name="Galeote V."/>
            <person name="Bigey F."/>
            <person name="Dequin S."/>
            <person name="Byrne K.P."/>
            <person name="Wolfe K.H."/>
        </authorList>
    </citation>
    <scope>NUCLEOTIDE SEQUENCE [LARGE SCALE GENOMIC DNA]</scope>
    <source>
        <strain evidence="2 3">CBS2947</strain>
    </source>
</reference>
<protein>
    <recommendedName>
        <fullName evidence="4">DUF4112 domain-containing protein</fullName>
    </recommendedName>
</protein>
<keyword evidence="1" id="KW-0812">Transmembrane</keyword>
<accession>A0A7H9HTN7</accession>
<dbReference type="EMBL" id="CP059271">
    <property type="protein sequence ID" value="QLQ80701.1"/>
    <property type="molecule type" value="Genomic_DNA"/>
</dbReference>
<feature type="transmembrane region" description="Helical" evidence="1">
    <location>
        <begin position="129"/>
        <end position="152"/>
    </location>
</feature>
<name>A0A7H9HTN7_9SACH</name>
<dbReference type="Pfam" id="PF13430">
    <property type="entry name" value="DUF4112"/>
    <property type="match status" value="1"/>
</dbReference>
<evidence type="ECO:0000313" key="3">
    <source>
        <dbReference type="Proteomes" id="UP000510647"/>
    </source>
</evidence>
<evidence type="ECO:0000313" key="2">
    <source>
        <dbReference type="EMBL" id="QLQ80701.1"/>
    </source>
</evidence>
<dbReference type="OrthoDB" id="2103474at2759"/>
<dbReference type="Proteomes" id="UP000510647">
    <property type="component" value="Chromosome 5"/>
</dbReference>
<keyword evidence="1" id="KW-1133">Transmembrane helix</keyword>
<keyword evidence="3" id="KW-1185">Reference proteome</keyword>
<dbReference type="AlphaFoldDB" id="A0A7H9HTN7"/>
<sequence length="192" mass="22245">MIFSYFIKKFTRNVVGEFNNGQDPFVEEYEFERKSFFSGSSKIVKKTRPKSIGEYVPERQRGLVVSMRKRCYRMELMFSFWGMKFGWLNIVKIVPVVGDICALCVSLWVLKEMRTAADGLPSDIMANCLFNILIDFTFSLLPIVGDIVSVAYKPNCRNAMLIEEHIDHKYRKEMNIKATKMMDTPISAAKQH</sequence>
<evidence type="ECO:0008006" key="4">
    <source>
        <dbReference type="Google" id="ProtNLM"/>
    </source>
</evidence>
<feature type="transmembrane region" description="Helical" evidence="1">
    <location>
        <begin position="87"/>
        <end position="109"/>
    </location>
</feature>
<keyword evidence="1" id="KW-0472">Membrane</keyword>
<proteinExistence type="predicted"/>
<evidence type="ECO:0000256" key="1">
    <source>
        <dbReference type="SAM" id="Phobius"/>
    </source>
</evidence>
<organism evidence="2 3">
    <name type="scientific">Torulaspora globosa</name>
    <dbReference type="NCBI Taxonomy" id="48254"/>
    <lineage>
        <taxon>Eukaryota</taxon>
        <taxon>Fungi</taxon>
        <taxon>Dikarya</taxon>
        <taxon>Ascomycota</taxon>
        <taxon>Saccharomycotina</taxon>
        <taxon>Saccharomycetes</taxon>
        <taxon>Saccharomycetales</taxon>
        <taxon>Saccharomycetaceae</taxon>
        <taxon>Torulaspora</taxon>
    </lineage>
</organism>
<dbReference type="InterPro" id="IPR025187">
    <property type="entry name" value="DUF4112"/>
</dbReference>
<dbReference type="PANTHER" id="PTHR35519">
    <property type="entry name" value="MEMBRANE PROTEINS"/>
    <property type="match status" value="1"/>
</dbReference>
<dbReference type="PANTHER" id="PTHR35519:SF2">
    <property type="entry name" value="PH DOMAIN PROTEIN"/>
    <property type="match status" value="1"/>
</dbReference>
<gene>
    <name evidence="2" type="ORF">HG537_0E00540</name>
</gene>